<dbReference type="InterPro" id="IPR021145">
    <property type="entry name" value="Portal_protein_SPP1_Gp6-like"/>
</dbReference>
<sequence length="473" mass="52056">MGINKELSTDIANAYNLEPEDRRLVLDLIETWRRKLPGNAKRERYYLGKVRVKDLGIAMPASLAAKIDPRIDWPKKAVHALADRSVLNGFTTDDKETTDKLRAIYAANSLGELYRKNLIGELKHCCGFWTVTDDGLGNPVISAYPATAASAIWDDAQKEIKAGLVVAESRERRGTRERIPTLVHVFKKDCLIKIAYANGLWYAEYDENSMGRPLMEPMAHGATLERPFGASRITRAVMSITDDAIRQRARMEVAAESATLPQMWLLGTAKRVTNGQNKYDASMGAINEVTKDEDGDVPTVWQSAQLQMAPLSEYFRTLACQMSSVTDVPVSFFGASNDNPSSSDAIAASLEPLVIDAKNLNRDNGNALRNVAYMALAVVNDTDFATERDAGHNVNPRWLSPAYPSAVSQSDAVLKQVQAVPKLANSDVVLELLDYTDEQMQRIESDNRKVQGRAIIDQMTGTGDGVDSAEEGA</sequence>
<name>C4F8G9_9ACTN</name>
<evidence type="ECO:0008006" key="3">
    <source>
        <dbReference type="Google" id="ProtNLM"/>
    </source>
</evidence>
<evidence type="ECO:0000313" key="1">
    <source>
        <dbReference type="EMBL" id="EEP44841.1"/>
    </source>
</evidence>
<dbReference type="HOGENOM" id="CLU_037838_0_0_11"/>
<dbReference type="eggNOG" id="ENOG502Z839">
    <property type="taxonomic scope" value="Bacteria"/>
</dbReference>
<dbReference type="AlphaFoldDB" id="C4F8G9"/>
<dbReference type="RefSeq" id="WP_006722584.1">
    <property type="nucleotide sequence ID" value="NZ_GG692710.1"/>
</dbReference>
<dbReference type="STRING" id="521003.COLINT_02340"/>
<proteinExistence type="predicted"/>
<dbReference type="Pfam" id="PF05133">
    <property type="entry name" value="SPP1_portal"/>
    <property type="match status" value="1"/>
</dbReference>
<organism evidence="1 2">
    <name type="scientific">Collinsella intestinalis DSM 13280</name>
    <dbReference type="NCBI Taxonomy" id="521003"/>
    <lineage>
        <taxon>Bacteria</taxon>
        <taxon>Bacillati</taxon>
        <taxon>Actinomycetota</taxon>
        <taxon>Coriobacteriia</taxon>
        <taxon>Coriobacteriales</taxon>
        <taxon>Coriobacteriaceae</taxon>
        <taxon>Collinsella</taxon>
    </lineage>
</organism>
<evidence type="ECO:0000313" key="2">
    <source>
        <dbReference type="Proteomes" id="UP000003295"/>
    </source>
</evidence>
<accession>C4F8G9</accession>
<dbReference type="EMBL" id="ABXH02000005">
    <property type="protein sequence ID" value="EEP44841.1"/>
    <property type="molecule type" value="Genomic_DNA"/>
</dbReference>
<protein>
    <recommendedName>
        <fullName evidence="3">Phage portal protein</fullName>
    </recommendedName>
</protein>
<gene>
    <name evidence="1" type="ORF">COLINT_02340</name>
</gene>
<dbReference type="Proteomes" id="UP000003295">
    <property type="component" value="Unassembled WGS sequence"/>
</dbReference>
<comment type="caution">
    <text evidence="1">The sequence shown here is derived from an EMBL/GenBank/DDBJ whole genome shotgun (WGS) entry which is preliminary data.</text>
</comment>
<reference evidence="1 2" key="1">
    <citation type="submission" date="2009-04" db="EMBL/GenBank/DDBJ databases">
        <authorList>
            <person name="Weinstock G."/>
            <person name="Sodergren E."/>
            <person name="Clifton S."/>
            <person name="Fulton L."/>
            <person name="Fulton B."/>
            <person name="Courtney L."/>
            <person name="Fronick C."/>
            <person name="Harrison M."/>
            <person name="Strong C."/>
            <person name="Farmer C."/>
            <person name="Delahaunty K."/>
            <person name="Markovic C."/>
            <person name="Hall O."/>
            <person name="Minx P."/>
            <person name="Tomlinson C."/>
            <person name="Mitreva M."/>
            <person name="Nelson J."/>
            <person name="Hou S."/>
            <person name="Wollam A."/>
            <person name="Pepin K.H."/>
            <person name="Johnson M."/>
            <person name="Bhonagiri V."/>
            <person name="Nash W.E."/>
            <person name="Warren W."/>
            <person name="Chinwalla A."/>
            <person name="Mardis E.R."/>
            <person name="Wilson R.K."/>
        </authorList>
    </citation>
    <scope>NUCLEOTIDE SEQUENCE [LARGE SCALE GENOMIC DNA]</scope>
    <source>
        <strain evidence="1 2">DSM 13280</strain>
    </source>
</reference>